<keyword evidence="1" id="KW-0472">Membrane</keyword>
<evidence type="ECO:0000313" key="2">
    <source>
        <dbReference type="EMBL" id="MBR8826669.1"/>
    </source>
</evidence>
<evidence type="ECO:0000256" key="1">
    <source>
        <dbReference type="SAM" id="Phobius"/>
    </source>
</evidence>
<feature type="transmembrane region" description="Helical" evidence="1">
    <location>
        <begin position="252"/>
        <end position="270"/>
    </location>
</feature>
<organism evidence="2 3">
    <name type="scientific">Gomphosphaeria aponina SAG 52.96 = DSM 107014</name>
    <dbReference type="NCBI Taxonomy" id="1521640"/>
    <lineage>
        <taxon>Bacteria</taxon>
        <taxon>Bacillati</taxon>
        <taxon>Cyanobacteriota</taxon>
        <taxon>Cyanophyceae</taxon>
        <taxon>Oscillatoriophycideae</taxon>
        <taxon>Chroococcales</taxon>
        <taxon>Gomphosphaeriaceae</taxon>
        <taxon>Gomphosphaeria</taxon>
    </lineage>
</organism>
<dbReference type="AlphaFoldDB" id="A0A941GMU4"/>
<dbReference type="EMBL" id="JADQBC010000008">
    <property type="protein sequence ID" value="MBR8826669.1"/>
    <property type="molecule type" value="Genomic_DNA"/>
</dbReference>
<feature type="transmembrane region" description="Helical" evidence="1">
    <location>
        <begin position="282"/>
        <end position="299"/>
    </location>
</feature>
<evidence type="ECO:0008006" key="4">
    <source>
        <dbReference type="Google" id="ProtNLM"/>
    </source>
</evidence>
<feature type="transmembrane region" description="Helical" evidence="1">
    <location>
        <begin position="223"/>
        <end position="246"/>
    </location>
</feature>
<dbReference type="Proteomes" id="UP000767446">
    <property type="component" value="Unassembled WGS sequence"/>
</dbReference>
<evidence type="ECO:0000313" key="3">
    <source>
        <dbReference type="Proteomes" id="UP000767446"/>
    </source>
</evidence>
<accession>A0A941GMU4</accession>
<keyword evidence="1" id="KW-1133">Transmembrane helix</keyword>
<protein>
    <recommendedName>
        <fullName evidence="4">DUF4203 domain-containing protein</fullName>
    </recommendedName>
</protein>
<comment type="caution">
    <text evidence="2">The sequence shown here is derived from an EMBL/GenBank/DDBJ whole genome shotgun (WGS) entry which is preliminary data.</text>
</comment>
<feature type="transmembrane region" description="Helical" evidence="1">
    <location>
        <begin position="149"/>
        <end position="176"/>
    </location>
</feature>
<keyword evidence="1" id="KW-0812">Transmembrane</keyword>
<feature type="transmembrane region" description="Helical" evidence="1">
    <location>
        <begin position="182"/>
        <end position="211"/>
    </location>
</feature>
<gene>
    <name evidence="2" type="ORF">DSM107014_01980</name>
</gene>
<reference evidence="2" key="1">
    <citation type="submission" date="2021-02" db="EMBL/GenBank/DDBJ databases">
        <title>Metagenome analyses of Stigonema ocellatum DSM 106950, Chlorogloea purpurea SAG 13.99 and Gomphosphaeria aponina DSM 107014.</title>
        <authorList>
            <person name="Marter P."/>
            <person name="Huang S."/>
        </authorList>
    </citation>
    <scope>NUCLEOTIDE SEQUENCE</scope>
    <source>
        <strain evidence="2">JP213</strain>
    </source>
</reference>
<feature type="transmembrane region" description="Helical" evidence="1">
    <location>
        <begin position="338"/>
        <end position="359"/>
    </location>
</feature>
<sequence>MNNEESSLPQQHEVTIESLSKQEKDDIRRCLLNVTRKPNQEAVRELVDDYEKLGEQLYKLGEQVIIDRFTQKPKNSSRLDICHITLLTVLGETAHKNKLKSLKKEQKAQAIAFLQELAQTLETYAAQFQPLLTKVNLLQSELSTVNRAAFLYLGITKIFLFSTISSAIAITLLIILQSSLDFIWGVGYLIFTGLWASFIGGISGSVIGGIVGGLLGASNGNGLGIFLFFAITILYIALSLSSALYISLTYSIFSVIAGCFIAVIVLATNAKNPEEYSKREMLLLILITLIAAVLISMIKNVVICLSLLGSVIGFVYLFIFTIKRLLNDAEQAFFQTSLGTLTGLSTITVGMALGVYTIIKHHHFLDVFNL</sequence>
<proteinExistence type="predicted"/>
<feature type="transmembrane region" description="Helical" evidence="1">
    <location>
        <begin position="305"/>
        <end position="326"/>
    </location>
</feature>
<name>A0A941GMU4_9CHRO</name>